<accession>A0A914D068</accession>
<reference evidence="6" key="1">
    <citation type="submission" date="2022-11" db="UniProtKB">
        <authorList>
            <consortium name="WormBaseParasite"/>
        </authorList>
    </citation>
    <scope>IDENTIFICATION</scope>
</reference>
<keyword evidence="5" id="KW-1185">Reference proteome</keyword>
<dbReference type="GO" id="GO:0046167">
    <property type="term" value="P:glycerol-3-phosphate biosynthetic process"/>
    <property type="evidence" value="ECO:0007669"/>
    <property type="project" value="TreeGrafter"/>
</dbReference>
<dbReference type="InterPro" id="IPR043129">
    <property type="entry name" value="ATPase_NBD"/>
</dbReference>
<dbReference type="InterPro" id="IPR018484">
    <property type="entry name" value="FGGY_N"/>
</dbReference>
<evidence type="ECO:0000313" key="6">
    <source>
        <dbReference type="WBParaSite" id="ACRNAN_scaffold16340.g16663.t1"/>
    </source>
</evidence>
<dbReference type="PANTHER" id="PTHR10196:SF68">
    <property type="entry name" value="GLYCEROL KINASE 5-RELATED"/>
    <property type="match status" value="1"/>
</dbReference>
<dbReference type="SUPFAM" id="SSF53067">
    <property type="entry name" value="Actin-like ATPase domain"/>
    <property type="match status" value="1"/>
</dbReference>
<dbReference type="PANTHER" id="PTHR10196">
    <property type="entry name" value="SUGAR KINASE"/>
    <property type="match status" value="1"/>
</dbReference>
<proteinExistence type="inferred from homology"/>
<dbReference type="GO" id="GO:0016301">
    <property type="term" value="F:kinase activity"/>
    <property type="evidence" value="ECO:0007669"/>
    <property type="project" value="UniProtKB-KW"/>
</dbReference>
<evidence type="ECO:0000256" key="3">
    <source>
        <dbReference type="ARBA" id="ARBA00022777"/>
    </source>
</evidence>
<dbReference type="AlphaFoldDB" id="A0A914D068"/>
<protein>
    <submittedName>
        <fullName evidence="6">Carbohydrate kinase FGGY N-terminal domain-containing protein</fullName>
    </submittedName>
</protein>
<comment type="similarity">
    <text evidence="1">Belongs to the FGGY kinase family.</text>
</comment>
<dbReference type="GO" id="GO:0006071">
    <property type="term" value="P:glycerol metabolic process"/>
    <property type="evidence" value="ECO:0007669"/>
    <property type="project" value="TreeGrafter"/>
</dbReference>
<dbReference type="Gene3D" id="3.30.420.40">
    <property type="match status" value="1"/>
</dbReference>
<organism evidence="5 6">
    <name type="scientific">Acrobeloides nanus</name>
    <dbReference type="NCBI Taxonomy" id="290746"/>
    <lineage>
        <taxon>Eukaryota</taxon>
        <taxon>Metazoa</taxon>
        <taxon>Ecdysozoa</taxon>
        <taxon>Nematoda</taxon>
        <taxon>Chromadorea</taxon>
        <taxon>Rhabditida</taxon>
        <taxon>Tylenchina</taxon>
        <taxon>Cephalobomorpha</taxon>
        <taxon>Cephaloboidea</taxon>
        <taxon>Cephalobidae</taxon>
        <taxon>Acrobeloides</taxon>
    </lineage>
</organism>
<evidence type="ECO:0000313" key="5">
    <source>
        <dbReference type="Proteomes" id="UP000887540"/>
    </source>
</evidence>
<dbReference type="Proteomes" id="UP000887540">
    <property type="component" value="Unplaced"/>
</dbReference>
<keyword evidence="3" id="KW-0418">Kinase</keyword>
<keyword evidence="2" id="KW-0808">Transferase</keyword>
<feature type="domain" description="Carbohydrate kinase FGGY N-terminal" evidence="4">
    <location>
        <begin position="20"/>
        <end position="97"/>
    </location>
</feature>
<evidence type="ECO:0000259" key="4">
    <source>
        <dbReference type="Pfam" id="PF00370"/>
    </source>
</evidence>
<name>A0A914D068_9BILA</name>
<dbReference type="GO" id="GO:0006641">
    <property type="term" value="P:triglyceride metabolic process"/>
    <property type="evidence" value="ECO:0007669"/>
    <property type="project" value="TreeGrafter"/>
</dbReference>
<dbReference type="GO" id="GO:0005739">
    <property type="term" value="C:mitochondrion"/>
    <property type="evidence" value="ECO:0007669"/>
    <property type="project" value="TreeGrafter"/>
</dbReference>
<evidence type="ECO:0000256" key="2">
    <source>
        <dbReference type="ARBA" id="ARBA00022679"/>
    </source>
</evidence>
<dbReference type="Pfam" id="PF00370">
    <property type="entry name" value="FGGY_N"/>
    <property type="match status" value="1"/>
</dbReference>
<evidence type="ECO:0000256" key="1">
    <source>
        <dbReference type="ARBA" id="ARBA00009156"/>
    </source>
</evidence>
<sequence length="125" mass="14069">MVTHRFLVTLHENENMKQLLADRKLAIGCLDTWLLSKLTLGAIYVTEPSSSSSTGLFDPYQQDWGYTILKLIHFPTQILPEITDTAGKVIATSNPAIFGIPIQIGAMVNISLMIKYRVFEKTDIW</sequence>
<dbReference type="WBParaSite" id="ACRNAN_scaffold16340.g16663.t1">
    <property type="protein sequence ID" value="ACRNAN_scaffold16340.g16663.t1"/>
    <property type="gene ID" value="ACRNAN_scaffold16340.g16663"/>
</dbReference>